<gene>
    <name evidence="1" type="ORF">Q8791_31190</name>
</gene>
<organism evidence="1 2">
    <name type="scientific">Nocardiopsis codii</name>
    <dbReference type="NCBI Taxonomy" id="3065942"/>
    <lineage>
        <taxon>Bacteria</taxon>
        <taxon>Bacillati</taxon>
        <taxon>Actinomycetota</taxon>
        <taxon>Actinomycetes</taxon>
        <taxon>Streptosporangiales</taxon>
        <taxon>Nocardiopsidaceae</taxon>
        <taxon>Nocardiopsis</taxon>
    </lineage>
</organism>
<keyword evidence="2" id="KW-1185">Reference proteome</keyword>
<keyword evidence="1" id="KW-0808">Transferase</keyword>
<sequence length="201" mass="22187">MISLHLETPRVRFRPIDEENVRGLYHLLLKLGIETLPSRDNFETSFRAVDDTAVSVLQIETAREGEVLGFASVREHSPAGHAKIGIFMDPEGIPVGVGAESMMLLVNYAFARWEGLRKVYALTTDASLMHFGSALFATPKEATLPGHVYFRGQLWDLHYYSVSRESWTATGARLLTRITRGRSGADDAGPVGIGSAPVWTE</sequence>
<evidence type="ECO:0000313" key="1">
    <source>
        <dbReference type="EMBL" id="MEE2041696.1"/>
    </source>
</evidence>
<protein>
    <submittedName>
        <fullName evidence="1">GNAT family protein</fullName>
        <ecNumber evidence="1">2.-.-.-</ecNumber>
    </submittedName>
</protein>
<dbReference type="EC" id="2.-.-.-" evidence="1"/>
<dbReference type="Proteomes" id="UP001356095">
    <property type="component" value="Unassembled WGS sequence"/>
</dbReference>
<comment type="caution">
    <text evidence="1">The sequence shown here is derived from an EMBL/GenBank/DDBJ whole genome shotgun (WGS) entry which is preliminary data.</text>
</comment>
<proteinExistence type="predicted"/>
<dbReference type="SUPFAM" id="SSF55729">
    <property type="entry name" value="Acyl-CoA N-acyltransferases (Nat)"/>
    <property type="match status" value="1"/>
</dbReference>
<dbReference type="EMBL" id="JAUZMY010000061">
    <property type="protein sequence ID" value="MEE2041696.1"/>
    <property type="molecule type" value="Genomic_DNA"/>
</dbReference>
<name>A0ABU7KHI1_9ACTN</name>
<dbReference type="InterPro" id="IPR016181">
    <property type="entry name" value="Acyl_CoA_acyltransferase"/>
</dbReference>
<reference evidence="1 2" key="1">
    <citation type="submission" date="2023-08" db="EMBL/GenBank/DDBJ databases">
        <authorList>
            <person name="Girao M."/>
            <person name="Carvalho M.F."/>
        </authorList>
    </citation>
    <scope>NUCLEOTIDE SEQUENCE [LARGE SCALE GENOMIC DNA]</scope>
    <source>
        <strain evidence="1 2">CT-R113</strain>
    </source>
</reference>
<dbReference type="GO" id="GO:0016740">
    <property type="term" value="F:transferase activity"/>
    <property type="evidence" value="ECO:0007669"/>
    <property type="project" value="UniProtKB-KW"/>
</dbReference>
<dbReference type="RefSeq" id="WP_330095450.1">
    <property type="nucleotide sequence ID" value="NZ_JAUZMY010000061.1"/>
</dbReference>
<dbReference type="Gene3D" id="3.40.630.30">
    <property type="match status" value="1"/>
</dbReference>
<accession>A0ABU7KHI1</accession>
<evidence type="ECO:0000313" key="2">
    <source>
        <dbReference type="Proteomes" id="UP001356095"/>
    </source>
</evidence>